<gene>
    <name evidence="10" type="ORF">KP79_PYT24864</name>
</gene>
<evidence type="ECO:0000256" key="6">
    <source>
        <dbReference type="PIRSR" id="PIRSR624869-1"/>
    </source>
</evidence>
<name>A0A210PDI9_MIZYE</name>
<keyword evidence="4" id="KW-1015">Disulfide bond</keyword>
<organism evidence="10 11">
    <name type="scientific">Mizuhopecten yessoensis</name>
    <name type="common">Japanese scallop</name>
    <name type="synonym">Patinopecten yessoensis</name>
    <dbReference type="NCBI Taxonomy" id="6573"/>
    <lineage>
        <taxon>Eukaryota</taxon>
        <taxon>Metazoa</taxon>
        <taxon>Spiralia</taxon>
        <taxon>Lophotrochozoa</taxon>
        <taxon>Mollusca</taxon>
        <taxon>Bivalvia</taxon>
        <taxon>Autobranchia</taxon>
        <taxon>Pteriomorphia</taxon>
        <taxon>Pectinida</taxon>
        <taxon>Pectinoidea</taxon>
        <taxon>Pectinidae</taxon>
        <taxon>Mizuhopecten</taxon>
    </lineage>
</organism>
<evidence type="ECO:0000256" key="2">
    <source>
        <dbReference type="ARBA" id="ARBA00006557"/>
    </source>
</evidence>
<evidence type="ECO:0000313" key="10">
    <source>
        <dbReference type="EMBL" id="OWF34542.1"/>
    </source>
</evidence>
<dbReference type="EMBL" id="NEDP02082279">
    <property type="protein sequence ID" value="OWF34542.1"/>
    <property type="molecule type" value="Genomic_DNA"/>
</dbReference>
<dbReference type="GO" id="GO:0005524">
    <property type="term" value="F:ATP binding"/>
    <property type="evidence" value="ECO:0007669"/>
    <property type="project" value="UniProtKB-KW"/>
</dbReference>
<reference evidence="10 11" key="1">
    <citation type="journal article" date="2017" name="Nat. Ecol. Evol.">
        <title>Scallop genome provides insights into evolution of bilaterian karyotype and development.</title>
        <authorList>
            <person name="Wang S."/>
            <person name="Zhang J."/>
            <person name="Jiao W."/>
            <person name="Li J."/>
            <person name="Xun X."/>
            <person name="Sun Y."/>
            <person name="Guo X."/>
            <person name="Huan P."/>
            <person name="Dong B."/>
            <person name="Zhang L."/>
            <person name="Hu X."/>
            <person name="Sun X."/>
            <person name="Wang J."/>
            <person name="Zhao C."/>
            <person name="Wang Y."/>
            <person name="Wang D."/>
            <person name="Huang X."/>
            <person name="Wang R."/>
            <person name="Lv J."/>
            <person name="Li Y."/>
            <person name="Zhang Z."/>
            <person name="Liu B."/>
            <person name="Lu W."/>
            <person name="Hui Y."/>
            <person name="Liang J."/>
            <person name="Zhou Z."/>
            <person name="Hou R."/>
            <person name="Li X."/>
            <person name="Liu Y."/>
            <person name="Li H."/>
            <person name="Ning X."/>
            <person name="Lin Y."/>
            <person name="Zhao L."/>
            <person name="Xing Q."/>
            <person name="Dou J."/>
            <person name="Li Y."/>
            <person name="Mao J."/>
            <person name="Guo H."/>
            <person name="Dou H."/>
            <person name="Li T."/>
            <person name="Mu C."/>
            <person name="Jiang W."/>
            <person name="Fu Q."/>
            <person name="Fu X."/>
            <person name="Miao Y."/>
            <person name="Liu J."/>
            <person name="Yu Q."/>
            <person name="Li R."/>
            <person name="Liao H."/>
            <person name="Li X."/>
            <person name="Kong Y."/>
            <person name="Jiang Z."/>
            <person name="Chourrout D."/>
            <person name="Li R."/>
            <person name="Bao Z."/>
        </authorList>
    </citation>
    <scope>NUCLEOTIDE SEQUENCE [LARGE SCALE GENOMIC DNA]</scope>
    <source>
        <strain evidence="10 11">PY_sf001</strain>
    </source>
</reference>
<feature type="binding site" evidence="7">
    <location>
        <begin position="2"/>
        <end position="5"/>
    </location>
    <ligand>
        <name>ATP</name>
        <dbReference type="ChEBI" id="CHEBI:30616"/>
    </ligand>
</feature>
<evidence type="ECO:0000256" key="3">
    <source>
        <dbReference type="ARBA" id="ARBA00023034"/>
    </source>
</evidence>
<proteinExistence type="inferred from homology"/>
<feature type="binding site" evidence="7">
    <location>
        <position position="76"/>
    </location>
    <ligand>
        <name>ATP</name>
        <dbReference type="ChEBI" id="CHEBI:30616"/>
    </ligand>
</feature>
<dbReference type="InterPro" id="IPR009581">
    <property type="entry name" value="FAM20_C"/>
</dbReference>
<comment type="cofactor">
    <cofactor evidence="8">
        <name>Mn(2+)</name>
        <dbReference type="ChEBI" id="CHEBI:29035"/>
    </cofactor>
</comment>
<dbReference type="PANTHER" id="PTHR12450:SF22">
    <property type="entry name" value="EXTRACELLULAR SERINE_THREONINE PROTEIN CG31145"/>
    <property type="match status" value="1"/>
</dbReference>
<dbReference type="InterPro" id="IPR024869">
    <property type="entry name" value="FAM20"/>
</dbReference>
<keyword evidence="11" id="KW-1185">Reference proteome</keyword>
<keyword evidence="5" id="KW-0325">Glycoprotein</keyword>
<keyword evidence="10" id="KW-0808">Transferase</keyword>
<feature type="domain" description="FAM20 C-terminal" evidence="9">
    <location>
        <begin position="1"/>
        <end position="95"/>
    </location>
</feature>
<keyword evidence="10" id="KW-0723">Serine/threonine-protein kinase</keyword>
<evidence type="ECO:0000256" key="5">
    <source>
        <dbReference type="ARBA" id="ARBA00023180"/>
    </source>
</evidence>
<evidence type="ECO:0000256" key="8">
    <source>
        <dbReference type="PIRSR" id="PIRSR624869-3"/>
    </source>
</evidence>
<keyword evidence="8" id="KW-0479">Metal-binding</keyword>
<comment type="subcellular location">
    <subcellularLocation>
        <location evidence="1">Golgi apparatus</location>
    </subcellularLocation>
</comment>
<evidence type="ECO:0000256" key="7">
    <source>
        <dbReference type="PIRSR" id="PIRSR624869-2"/>
    </source>
</evidence>
<feature type="active site" evidence="6">
    <location>
        <position position="71"/>
    </location>
</feature>
<dbReference type="Pfam" id="PF06702">
    <property type="entry name" value="Fam20C"/>
    <property type="match status" value="1"/>
</dbReference>
<keyword evidence="7" id="KW-0547">Nucleotide-binding</keyword>
<evidence type="ECO:0000313" key="11">
    <source>
        <dbReference type="Proteomes" id="UP000242188"/>
    </source>
</evidence>
<dbReference type="GO" id="GO:0004674">
    <property type="term" value="F:protein serine/threonine kinase activity"/>
    <property type="evidence" value="ECO:0007669"/>
    <property type="project" value="UniProtKB-KW"/>
</dbReference>
<evidence type="ECO:0000256" key="4">
    <source>
        <dbReference type="ARBA" id="ARBA00023157"/>
    </source>
</evidence>
<dbReference type="Proteomes" id="UP000242188">
    <property type="component" value="Unassembled WGS sequence"/>
</dbReference>
<evidence type="ECO:0000259" key="9">
    <source>
        <dbReference type="Pfam" id="PF06702"/>
    </source>
</evidence>
<comment type="caution">
    <text evidence="10">The sequence shown here is derived from an EMBL/GenBank/DDBJ whole genome shotgun (WGS) entry which is preliminary data.</text>
</comment>
<sequence>MAAFLPPEKIAARKTWRNPWKRSYSKHRKAYWEVYDDLCDKVKTKSPYNTGRRLLDLMDTHVFDFMTGNLDRHHYETFKDFGNDTFHLHLDNGRS</sequence>
<dbReference type="PANTHER" id="PTHR12450">
    <property type="entry name" value="DENTIN MATRIX PROTEIN 4 PROTEIN FAM20"/>
    <property type="match status" value="1"/>
</dbReference>
<keyword evidence="7" id="KW-0067">ATP-binding</keyword>
<dbReference type="GO" id="GO:0005794">
    <property type="term" value="C:Golgi apparatus"/>
    <property type="evidence" value="ECO:0007669"/>
    <property type="project" value="UniProtKB-SubCell"/>
</dbReference>
<feature type="binding site" evidence="7">
    <location>
        <position position="91"/>
    </location>
    <ligand>
        <name>ATP</name>
        <dbReference type="ChEBI" id="CHEBI:30616"/>
    </ligand>
</feature>
<keyword evidence="10" id="KW-0418">Kinase</keyword>
<dbReference type="AlphaFoldDB" id="A0A210PDI9"/>
<dbReference type="GO" id="GO:0046872">
    <property type="term" value="F:metal ion binding"/>
    <property type="evidence" value="ECO:0007669"/>
    <property type="project" value="UniProtKB-KW"/>
</dbReference>
<accession>A0A210PDI9</accession>
<dbReference type="STRING" id="6573.A0A210PDI9"/>
<keyword evidence="8" id="KW-0464">Manganese</keyword>
<feature type="binding site" evidence="8">
    <location>
        <position position="91"/>
    </location>
    <ligand>
        <name>Mn(2+)</name>
        <dbReference type="ChEBI" id="CHEBI:29035"/>
    </ligand>
</feature>
<evidence type="ECO:0000256" key="1">
    <source>
        <dbReference type="ARBA" id="ARBA00004555"/>
    </source>
</evidence>
<protein>
    <submittedName>
        <fullName evidence="10">Extracellular serine/threonine protein kinase FAM20C</fullName>
    </submittedName>
</protein>
<comment type="similarity">
    <text evidence="2">Belongs to the FAM20 family.</text>
</comment>
<keyword evidence="3" id="KW-0333">Golgi apparatus</keyword>
<dbReference type="OrthoDB" id="8583677at2759"/>